<feature type="compositionally biased region" description="Polar residues" evidence="1">
    <location>
        <begin position="284"/>
        <end position="310"/>
    </location>
</feature>
<dbReference type="PANTHER" id="PTHR20932">
    <property type="entry name" value="LYSM AND PUTATIVE PEPTIDOGLYCAN-BINDING DOMAIN-CONTAINING PROTEIN"/>
    <property type="match status" value="1"/>
</dbReference>
<feature type="compositionally biased region" description="Basic and acidic residues" evidence="1">
    <location>
        <begin position="226"/>
        <end position="250"/>
    </location>
</feature>
<feature type="region of interest" description="Disordered" evidence="1">
    <location>
        <begin position="190"/>
        <end position="321"/>
    </location>
</feature>
<organism evidence="3 4">
    <name type="scientific">Artemisia annua</name>
    <name type="common">Sweet wormwood</name>
    <dbReference type="NCBI Taxonomy" id="35608"/>
    <lineage>
        <taxon>Eukaryota</taxon>
        <taxon>Viridiplantae</taxon>
        <taxon>Streptophyta</taxon>
        <taxon>Embryophyta</taxon>
        <taxon>Tracheophyta</taxon>
        <taxon>Spermatophyta</taxon>
        <taxon>Magnoliopsida</taxon>
        <taxon>eudicotyledons</taxon>
        <taxon>Gunneridae</taxon>
        <taxon>Pentapetalae</taxon>
        <taxon>asterids</taxon>
        <taxon>campanulids</taxon>
        <taxon>Asterales</taxon>
        <taxon>Asteraceae</taxon>
        <taxon>Asteroideae</taxon>
        <taxon>Anthemideae</taxon>
        <taxon>Artemisiinae</taxon>
        <taxon>Artemisia</taxon>
    </lineage>
</organism>
<sequence length="365" mass="38507">MLLLMEDSKLYSGSLLMQHSSSSFDGGGGGGSSVGNGYSSVGNGCSSVGNGFRSVGGSNGGGGIEHIITRFDTLAGVAIKYGVEVADIKRMNGLTTDLQMFSRKSLRIPSPGRFPPSPVVSNGCHTQGQTSSEMTHPSSRYSDSFSPIRSLKLSASPQRNISSSINSLRDYYGLAANDQNGVGEGFGTTQASPQPLGLHRKSKSEANGFSMNSRTDKVPIANEKGASPDKSIDKLVRRRKSEVDLNDRTPETLFKSIELQPKTANVTTTDPEPGAPGMIPLGSRDSSMTQVFSGVRKSSSAPTFQQSETDSNNSNSTPPPSSVWLTSMLNFKADLQGLSISAITGPLFDGLPKPTSGRKNKAARD</sequence>
<gene>
    <name evidence="3" type="ORF">CTI12_AA334020</name>
</gene>
<dbReference type="InterPro" id="IPR018392">
    <property type="entry name" value="LysM"/>
</dbReference>
<dbReference type="OrthoDB" id="538216at2759"/>
<dbReference type="PROSITE" id="PS51782">
    <property type="entry name" value="LYSM"/>
    <property type="match status" value="1"/>
</dbReference>
<proteinExistence type="predicted"/>
<evidence type="ECO:0000256" key="1">
    <source>
        <dbReference type="SAM" id="MobiDB-lite"/>
    </source>
</evidence>
<dbReference type="PANTHER" id="PTHR20932:SF42">
    <property type="entry name" value="LYSM DOMAIN-CONTAINING PROTEIN"/>
    <property type="match status" value="1"/>
</dbReference>
<dbReference type="EMBL" id="PKPP01004182">
    <property type="protein sequence ID" value="PWA65630.1"/>
    <property type="molecule type" value="Genomic_DNA"/>
</dbReference>
<protein>
    <submittedName>
        <fullName evidence="3">LysM domain-containing protein</fullName>
    </submittedName>
</protein>
<feature type="region of interest" description="Disordered" evidence="1">
    <location>
        <begin position="344"/>
        <end position="365"/>
    </location>
</feature>
<evidence type="ECO:0000313" key="3">
    <source>
        <dbReference type="EMBL" id="PWA65630.1"/>
    </source>
</evidence>
<feature type="region of interest" description="Disordered" evidence="1">
    <location>
        <begin position="108"/>
        <end position="143"/>
    </location>
</feature>
<feature type="compositionally biased region" description="Polar residues" evidence="1">
    <location>
        <begin position="119"/>
        <end position="143"/>
    </location>
</feature>
<keyword evidence="4" id="KW-1185">Reference proteome</keyword>
<feature type="domain" description="LysM" evidence="2">
    <location>
        <begin position="64"/>
        <end position="108"/>
    </location>
</feature>
<name>A0A2U1MWL9_ARTAN</name>
<dbReference type="CDD" id="cd00118">
    <property type="entry name" value="LysM"/>
    <property type="match status" value="1"/>
</dbReference>
<accession>A0A2U1MWL9</accession>
<dbReference type="Proteomes" id="UP000245207">
    <property type="component" value="Unassembled WGS sequence"/>
</dbReference>
<comment type="caution">
    <text evidence="3">The sequence shown here is derived from an EMBL/GenBank/DDBJ whole genome shotgun (WGS) entry which is preliminary data.</text>
</comment>
<feature type="compositionally biased region" description="Basic residues" evidence="1">
    <location>
        <begin position="356"/>
        <end position="365"/>
    </location>
</feature>
<dbReference type="AlphaFoldDB" id="A0A2U1MWL9"/>
<evidence type="ECO:0000259" key="2">
    <source>
        <dbReference type="PROSITE" id="PS51782"/>
    </source>
</evidence>
<reference evidence="3 4" key="1">
    <citation type="journal article" date="2018" name="Mol. Plant">
        <title>The genome of Artemisia annua provides insight into the evolution of Asteraceae family and artemisinin biosynthesis.</title>
        <authorList>
            <person name="Shen Q."/>
            <person name="Zhang L."/>
            <person name="Liao Z."/>
            <person name="Wang S."/>
            <person name="Yan T."/>
            <person name="Shi P."/>
            <person name="Liu M."/>
            <person name="Fu X."/>
            <person name="Pan Q."/>
            <person name="Wang Y."/>
            <person name="Lv Z."/>
            <person name="Lu X."/>
            <person name="Zhang F."/>
            <person name="Jiang W."/>
            <person name="Ma Y."/>
            <person name="Chen M."/>
            <person name="Hao X."/>
            <person name="Li L."/>
            <person name="Tang Y."/>
            <person name="Lv G."/>
            <person name="Zhou Y."/>
            <person name="Sun X."/>
            <person name="Brodelius P.E."/>
            <person name="Rose J.K.C."/>
            <person name="Tang K."/>
        </authorList>
    </citation>
    <scope>NUCLEOTIDE SEQUENCE [LARGE SCALE GENOMIC DNA]</scope>
    <source>
        <strain evidence="4">cv. Huhao1</strain>
        <tissue evidence="3">Leaf</tissue>
    </source>
</reference>
<evidence type="ECO:0000313" key="4">
    <source>
        <dbReference type="Proteomes" id="UP000245207"/>
    </source>
</evidence>
<dbReference type="InterPro" id="IPR036779">
    <property type="entry name" value="LysM_dom_sf"/>
</dbReference>
<dbReference type="InterPro" id="IPR045030">
    <property type="entry name" value="LYSM1-4"/>
</dbReference>
<dbReference type="Gene3D" id="3.10.350.10">
    <property type="entry name" value="LysM domain"/>
    <property type="match status" value="1"/>
</dbReference>